<dbReference type="RefSeq" id="WP_061779770.1">
    <property type="nucleotide sequence ID" value="NZ_JABEOV010000034.1"/>
</dbReference>
<evidence type="ECO:0000313" key="2">
    <source>
        <dbReference type="Proteomes" id="UP000557656"/>
    </source>
</evidence>
<dbReference type="Proteomes" id="UP000557656">
    <property type="component" value="Unassembled WGS sequence"/>
</dbReference>
<organism evidence="1 2">
    <name type="scientific">Sphingomonas sanguinis</name>
    <dbReference type="NCBI Taxonomy" id="33051"/>
    <lineage>
        <taxon>Bacteria</taxon>
        <taxon>Pseudomonadati</taxon>
        <taxon>Pseudomonadota</taxon>
        <taxon>Alphaproteobacteria</taxon>
        <taxon>Sphingomonadales</taxon>
        <taxon>Sphingomonadaceae</taxon>
        <taxon>Sphingomonas</taxon>
    </lineage>
</organism>
<keyword evidence="2" id="KW-1185">Reference proteome</keyword>
<gene>
    <name evidence="1" type="ORF">HKX05_19470</name>
</gene>
<sequence>MGKSSRAGVGGRKLHEARWAEFWLNIIYQSGVDKIDWTKFPSRNVLKEYIIDQCNEDAFADSSAAYAVDLAWDKLVECSRQDREVWEGS</sequence>
<protein>
    <submittedName>
        <fullName evidence="1">Uncharacterized protein</fullName>
    </submittedName>
</protein>
<accession>A0ABX1UN08</accession>
<evidence type="ECO:0000313" key="1">
    <source>
        <dbReference type="EMBL" id="NNG55525.1"/>
    </source>
</evidence>
<reference evidence="1 2" key="1">
    <citation type="submission" date="2020-05" db="EMBL/GenBank/DDBJ databases">
        <title>Draft Genome Sequences of Sphingomonas sp. Isolated from the International Space Station.</title>
        <authorList>
            <person name="Bijlani S."/>
            <person name="Singh N.K."/>
            <person name="Mason C.E."/>
            <person name="Wang C.C."/>
            <person name="Venkateswaran K."/>
        </authorList>
    </citation>
    <scope>NUCLEOTIDE SEQUENCE [LARGE SCALE GENOMIC DNA]</scope>
    <source>
        <strain evidence="1 2">IIF7SW-B5</strain>
    </source>
</reference>
<proteinExistence type="predicted"/>
<comment type="caution">
    <text evidence="1">The sequence shown here is derived from an EMBL/GenBank/DDBJ whole genome shotgun (WGS) entry which is preliminary data.</text>
</comment>
<dbReference type="EMBL" id="JABEOV010000034">
    <property type="protein sequence ID" value="NNG55525.1"/>
    <property type="molecule type" value="Genomic_DNA"/>
</dbReference>
<name>A0ABX1UN08_9SPHN</name>